<name>A0A2P2N2D6_RHIMU</name>
<proteinExistence type="predicted"/>
<reference evidence="1" key="1">
    <citation type="submission" date="2018-02" db="EMBL/GenBank/DDBJ databases">
        <title>Rhizophora mucronata_Transcriptome.</title>
        <authorList>
            <person name="Meera S.P."/>
            <person name="Sreeshan A."/>
            <person name="Augustine A."/>
        </authorList>
    </citation>
    <scope>NUCLEOTIDE SEQUENCE</scope>
    <source>
        <tissue evidence="1">Leaf</tissue>
    </source>
</reference>
<evidence type="ECO:0000313" key="1">
    <source>
        <dbReference type="EMBL" id="MBX36649.1"/>
    </source>
</evidence>
<accession>A0A2P2N2D6</accession>
<dbReference type="EMBL" id="GGEC01056165">
    <property type="protein sequence ID" value="MBX36649.1"/>
    <property type="molecule type" value="Transcribed_RNA"/>
</dbReference>
<protein>
    <submittedName>
        <fullName evidence="1">Uncharacterized protein</fullName>
    </submittedName>
</protein>
<dbReference type="AlphaFoldDB" id="A0A2P2N2D6"/>
<sequence length="57" mass="6336">MSLARICMSCNSAFCQSTCSFTTTNYINPSKNFAFLRSNIIPLCKSLILLPPLSKPF</sequence>
<organism evidence="1">
    <name type="scientific">Rhizophora mucronata</name>
    <name type="common">Asiatic mangrove</name>
    <dbReference type="NCBI Taxonomy" id="61149"/>
    <lineage>
        <taxon>Eukaryota</taxon>
        <taxon>Viridiplantae</taxon>
        <taxon>Streptophyta</taxon>
        <taxon>Embryophyta</taxon>
        <taxon>Tracheophyta</taxon>
        <taxon>Spermatophyta</taxon>
        <taxon>Magnoliopsida</taxon>
        <taxon>eudicotyledons</taxon>
        <taxon>Gunneridae</taxon>
        <taxon>Pentapetalae</taxon>
        <taxon>rosids</taxon>
        <taxon>fabids</taxon>
        <taxon>Malpighiales</taxon>
        <taxon>Rhizophoraceae</taxon>
        <taxon>Rhizophora</taxon>
    </lineage>
</organism>